<dbReference type="GeneID" id="93558731"/>
<evidence type="ECO:0000313" key="2">
    <source>
        <dbReference type="Proteomes" id="UP000003598"/>
    </source>
</evidence>
<proteinExistence type="predicted"/>
<dbReference type="GO" id="GO:0016740">
    <property type="term" value="F:transferase activity"/>
    <property type="evidence" value="ECO:0007669"/>
    <property type="project" value="UniProtKB-KW"/>
</dbReference>
<reference evidence="1 2" key="1">
    <citation type="submission" date="2011-03" db="EMBL/GenBank/DDBJ databases">
        <authorList>
            <person name="Weinstock G."/>
            <person name="Sodergren E."/>
            <person name="Clifton S."/>
            <person name="Fulton L."/>
            <person name="Fulton B."/>
            <person name="Courtney L."/>
            <person name="Fronick C."/>
            <person name="Harrison M."/>
            <person name="Strong C."/>
            <person name="Farmer C."/>
            <person name="Delahaunty K."/>
            <person name="Markovic C."/>
            <person name="Hall O."/>
            <person name="Minx P."/>
            <person name="Tomlinson C."/>
            <person name="Mitreva M."/>
            <person name="Hou S."/>
            <person name="Chen J."/>
            <person name="Wollam A."/>
            <person name="Pepin K.H."/>
            <person name="Johnson M."/>
            <person name="Bhonagiri V."/>
            <person name="Zhang X."/>
            <person name="Suruliraj S."/>
            <person name="Warren W."/>
            <person name="Chinwalla A."/>
            <person name="Mardis E.R."/>
            <person name="Wilson R.K."/>
        </authorList>
    </citation>
    <scope>NUCLEOTIDE SEQUENCE [LARGE SCALE GENOMIC DNA]</scope>
    <source>
        <strain evidence="1 2">YIT 11840</strain>
    </source>
</reference>
<dbReference type="AlphaFoldDB" id="G5SVW4"/>
<dbReference type="Proteomes" id="UP000003598">
    <property type="component" value="Unassembled WGS sequence"/>
</dbReference>
<dbReference type="EMBL" id="AFFY01000074">
    <property type="protein sequence ID" value="EHG98429.1"/>
    <property type="molecule type" value="Genomic_DNA"/>
</dbReference>
<name>G5SVW4_9BACT</name>
<dbReference type="SUPFAM" id="SSF51161">
    <property type="entry name" value="Trimeric LpxA-like enzymes"/>
    <property type="match status" value="1"/>
</dbReference>
<protein>
    <submittedName>
        <fullName evidence="1">Bacterial transferase hexapeptide repeat protein</fullName>
    </submittedName>
</protein>
<dbReference type="eggNOG" id="COG0110">
    <property type="taxonomic scope" value="Bacteria"/>
</dbReference>
<dbReference type="HOGENOM" id="CLU_051638_6_1_10"/>
<dbReference type="OrthoDB" id="9812571at2"/>
<dbReference type="CDD" id="cd04647">
    <property type="entry name" value="LbH_MAT_like"/>
    <property type="match status" value="1"/>
</dbReference>
<dbReference type="InterPro" id="IPR051159">
    <property type="entry name" value="Hexapeptide_acetyltransf"/>
</dbReference>
<dbReference type="PANTHER" id="PTHR23416">
    <property type="entry name" value="SIALIC ACID SYNTHASE-RELATED"/>
    <property type="match status" value="1"/>
</dbReference>
<dbReference type="STRING" id="762968.HMPREF9441_03535"/>
<comment type="caution">
    <text evidence="1">The sequence shown here is derived from an EMBL/GenBank/DDBJ whole genome shotgun (WGS) entry which is preliminary data.</text>
</comment>
<keyword evidence="2" id="KW-1185">Reference proteome</keyword>
<gene>
    <name evidence="1" type="ORF">HMPREF9441_03535</name>
</gene>
<keyword evidence="1" id="KW-0808">Transferase</keyword>
<sequence length="225" mass="24997">MELLYIVKALYNTLYFNFKAFPFKEAVRFPIVCGATICFGKIEKSKIHFRNGIAFKRMTVGMSEGSFRSGHKQRTYIHIGKNANLIIADKLDIPCGSVLNVNGCVEFGKGFMPNCFLTISCENHISIGSYCNIGWNVTIIDGDGHPLCCLQSPYKQINPSRPIMIGNNCWIAAHVTIMKGVSLSDHTTIPYGSIITKSCEIPNVIYGGNPNTIIKGNIARQDFYK</sequence>
<organism evidence="1 2">
    <name type="scientific">Paraprevotella clara YIT 11840</name>
    <dbReference type="NCBI Taxonomy" id="762968"/>
    <lineage>
        <taxon>Bacteria</taxon>
        <taxon>Pseudomonadati</taxon>
        <taxon>Bacteroidota</taxon>
        <taxon>Bacteroidia</taxon>
        <taxon>Bacteroidales</taxon>
        <taxon>Prevotellaceae</taxon>
        <taxon>Paraprevotella</taxon>
    </lineage>
</organism>
<dbReference type="InterPro" id="IPR011004">
    <property type="entry name" value="Trimer_LpxA-like_sf"/>
</dbReference>
<dbReference type="RefSeq" id="WP_008622730.1">
    <property type="nucleotide sequence ID" value="NZ_JH376642.1"/>
</dbReference>
<accession>G5SVW4</accession>
<evidence type="ECO:0000313" key="1">
    <source>
        <dbReference type="EMBL" id="EHG98429.1"/>
    </source>
</evidence>
<dbReference type="Gene3D" id="2.160.10.10">
    <property type="entry name" value="Hexapeptide repeat proteins"/>
    <property type="match status" value="1"/>
</dbReference>